<gene>
    <name evidence="5" type="primary">GAS30</name>
</gene>
<feature type="domain" description="Pherophorin" evidence="4">
    <location>
        <begin position="298"/>
        <end position="444"/>
    </location>
</feature>
<sequence length="451" mass="47543">MRSQSSRALVGGALLILLSGVLVFAAPTMADSGLRGRALLQKKKASPSPARSPTPSATTTATSPAPKLVFPPLCNCERNPRKSPFRMSLDDAASAGGVYCFTIQNVGGCDPKQKCCDGTQGVSKVELDVVASCKDSVRNVTVDGKKWSYEFNTALSVIRITNLGKTASTAAGTEVCIALAPKSQCPGLARLCGAGAGLCKYALSNQDRDCCPVSILGNAPPPPSSPHPPSPMPPSPSRPPRPSPAPPSPPPPSPLPPSPPPPPRPSPPPPELPPAQPVTPARKRPPPPAPPPPPRSDFPFCQCQRNARGSRLMTTASNNITVVNGLTRICFNVALKDVCENPNSKCCEFELYKMEFEADPTCADALAYTTVDGAYKAKFFQTRPYTVIKVTNIEKPINKVAGTEVCLFMRPQCNSLEKLCSFHDGTCTVALFNKPGSSATSCCPLTTVGPL</sequence>
<evidence type="ECO:0000313" key="5">
    <source>
        <dbReference type="EMBL" id="AAY56333.1"/>
    </source>
</evidence>
<dbReference type="InterPro" id="IPR024616">
    <property type="entry name" value="Pherophorin"/>
</dbReference>
<dbReference type="Pfam" id="PF12499">
    <property type="entry name" value="DUF3707"/>
    <property type="match status" value="2"/>
</dbReference>
<feature type="compositionally biased region" description="Pro residues" evidence="2">
    <location>
        <begin position="221"/>
        <end position="277"/>
    </location>
</feature>
<feature type="compositionally biased region" description="Low complexity" evidence="2">
    <location>
        <begin position="46"/>
        <end position="65"/>
    </location>
</feature>
<dbReference type="PANTHER" id="PTHR13037">
    <property type="entry name" value="FORMIN"/>
    <property type="match status" value="1"/>
</dbReference>
<evidence type="ECO:0000256" key="1">
    <source>
        <dbReference type="ARBA" id="ARBA00022581"/>
    </source>
</evidence>
<keyword evidence="1" id="KW-0945">Host-virus interaction</keyword>
<dbReference type="PANTHER" id="PTHR13037:SF24">
    <property type="entry name" value="POLYCOMB PROTEIN PCL-RELATED"/>
    <property type="match status" value="1"/>
</dbReference>
<reference evidence="5" key="1">
    <citation type="journal article" date="2005" name="Plant Physiol.">
        <title>Mating-induced shedding of cell walls, removal of walls from vegetative cells, and osmotic stress induce presumed cell wall genes in Chlamydomonas.</title>
        <authorList>
            <person name="Hoffmann X.K."/>
            <person name="Beck C.F."/>
        </authorList>
    </citation>
    <scope>NUCLEOTIDE SEQUENCE</scope>
</reference>
<dbReference type="PRINTS" id="PR01217">
    <property type="entry name" value="PRICHEXTENSN"/>
</dbReference>
<feature type="chain" id="PRO_5004244735" evidence="3">
    <location>
        <begin position="31"/>
        <end position="451"/>
    </location>
</feature>
<reference evidence="5" key="2">
    <citation type="submission" date="2005-04" db="EMBL/GenBank/DDBJ databases">
        <authorList>
            <person name="Hoffmann X.-K."/>
            <person name="Beck C.F."/>
        </authorList>
    </citation>
    <scope>NUCLEOTIDE SEQUENCE</scope>
</reference>
<name>Q4U2V9_CHLRE</name>
<organism evidence="5">
    <name type="scientific">Chlamydomonas reinhardtii</name>
    <name type="common">Chlamydomonas smithii</name>
    <dbReference type="NCBI Taxonomy" id="3055"/>
    <lineage>
        <taxon>Eukaryota</taxon>
        <taxon>Viridiplantae</taxon>
        <taxon>Chlorophyta</taxon>
        <taxon>core chlorophytes</taxon>
        <taxon>Chlorophyceae</taxon>
        <taxon>CS clade</taxon>
        <taxon>Chlamydomonadales</taxon>
        <taxon>Chlamydomonadaceae</taxon>
        <taxon>Chlamydomonas</taxon>
    </lineage>
</organism>
<feature type="region of interest" description="Disordered" evidence="2">
    <location>
        <begin position="40"/>
        <end position="65"/>
    </location>
</feature>
<keyword evidence="3" id="KW-0732">Signal</keyword>
<feature type="region of interest" description="Disordered" evidence="2">
    <location>
        <begin position="221"/>
        <end position="300"/>
    </location>
</feature>
<protein>
    <submittedName>
        <fullName evidence="5">Hydroxyproline-rich glycoprotein GAS30</fullName>
    </submittedName>
</protein>
<proteinExistence type="predicted"/>
<feature type="domain" description="Pherophorin" evidence="4">
    <location>
        <begin position="71"/>
        <end position="212"/>
    </location>
</feature>
<accession>Q4U2V9</accession>
<dbReference type="AlphaFoldDB" id="Q4U2V9"/>
<feature type="compositionally biased region" description="Pro residues" evidence="2">
    <location>
        <begin position="286"/>
        <end position="296"/>
    </location>
</feature>
<evidence type="ECO:0000256" key="3">
    <source>
        <dbReference type="SAM" id="SignalP"/>
    </source>
</evidence>
<evidence type="ECO:0000256" key="2">
    <source>
        <dbReference type="SAM" id="MobiDB-lite"/>
    </source>
</evidence>
<evidence type="ECO:0000259" key="4">
    <source>
        <dbReference type="Pfam" id="PF12499"/>
    </source>
</evidence>
<feature type="signal peptide" evidence="3">
    <location>
        <begin position="1"/>
        <end position="30"/>
    </location>
</feature>
<dbReference type="EMBL" id="DQ017907">
    <property type="protein sequence ID" value="AAY56333.1"/>
    <property type="molecule type" value="Genomic_DNA"/>
</dbReference>